<dbReference type="InterPro" id="IPR029033">
    <property type="entry name" value="His_PPase_superfam"/>
</dbReference>
<keyword evidence="3" id="KW-1185">Reference proteome</keyword>
<accession>A0A1I3EL60</accession>
<proteinExistence type="predicted"/>
<dbReference type="OrthoDB" id="280692at2"/>
<dbReference type="Proteomes" id="UP000199377">
    <property type="component" value="Unassembled WGS sequence"/>
</dbReference>
<dbReference type="InterPro" id="IPR013078">
    <property type="entry name" value="His_Pase_superF_clade-1"/>
</dbReference>
<dbReference type="PANTHER" id="PTHR20935:SF0">
    <property type="entry name" value="SERINE_THREONINE-PROTEIN PHOSPHATASE PGAM5, MITOCHONDRIAL"/>
    <property type="match status" value="1"/>
</dbReference>
<evidence type="ECO:0000313" key="3">
    <source>
        <dbReference type="Proteomes" id="UP000199377"/>
    </source>
</evidence>
<dbReference type="GO" id="GO:0016787">
    <property type="term" value="F:hydrolase activity"/>
    <property type="evidence" value="ECO:0007669"/>
    <property type="project" value="UniProtKB-KW"/>
</dbReference>
<evidence type="ECO:0000313" key="2">
    <source>
        <dbReference type="EMBL" id="SFH99735.1"/>
    </source>
</evidence>
<dbReference type="Gene3D" id="3.40.50.1240">
    <property type="entry name" value="Phosphoglycerate mutase-like"/>
    <property type="match status" value="1"/>
</dbReference>
<dbReference type="Pfam" id="PF00300">
    <property type="entry name" value="His_Phos_1"/>
    <property type="match status" value="1"/>
</dbReference>
<gene>
    <name evidence="2" type="ORF">SAMN05216258_103451</name>
</gene>
<protein>
    <submittedName>
        <fullName evidence="2">Broad specificity phosphatase PhoE</fullName>
    </submittedName>
</protein>
<dbReference type="PANTHER" id="PTHR20935">
    <property type="entry name" value="PHOSPHOGLYCERATE MUTASE-RELATED"/>
    <property type="match status" value="1"/>
</dbReference>
<name>A0A1I3EL60_9RHOB</name>
<organism evidence="2 3">
    <name type="scientific">Albimonas pacifica</name>
    <dbReference type="NCBI Taxonomy" id="1114924"/>
    <lineage>
        <taxon>Bacteria</taxon>
        <taxon>Pseudomonadati</taxon>
        <taxon>Pseudomonadota</taxon>
        <taxon>Alphaproteobacteria</taxon>
        <taxon>Rhodobacterales</taxon>
        <taxon>Paracoccaceae</taxon>
        <taxon>Albimonas</taxon>
    </lineage>
</organism>
<reference evidence="2 3" key="1">
    <citation type="submission" date="2016-10" db="EMBL/GenBank/DDBJ databases">
        <authorList>
            <person name="de Groot N.N."/>
        </authorList>
    </citation>
    <scope>NUCLEOTIDE SEQUENCE [LARGE SCALE GENOMIC DNA]</scope>
    <source>
        <strain evidence="2 3">CGMCC 1.11030</strain>
    </source>
</reference>
<dbReference type="EMBL" id="FOQH01000003">
    <property type="protein sequence ID" value="SFH99735.1"/>
    <property type="molecule type" value="Genomic_DNA"/>
</dbReference>
<dbReference type="CDD" id="cd07067">
    <property type="entry name" value="HP_PGM_like"/>
    <property type="match status" value="1"/>
</dbReference>
<dbReference type="SUPFAM" id="SSF53254">
    <property type="entry name" value="Phosphoglycerate mutase-like"/>
    <property type="match status" value="1"/>
</dbReference>
<dbReference type="STRING" id="1114924.SAMN05216258_103451"/>
<sequence>MSHVWLIRHGQASFGAADYDKLSDHGVAQARMLGEWLAARDIRPARMMVGTLKRQRETAEALAEGLGGAPEPIVHSGFNENDADSLIRDWIAKGNPAPDKAERKTYYRTMVQALMAWHRGEIDGSQSFVDYEENVADALRQAAEGTDRPVFCVSSGGTIGQMVRTILGSPPEMAARLQMQVKNSSYTRLAGRAERLSLLSFNETPHLDDRPELITWS</sequence>
<evidence type="ECO:0000256" key="1">
    <source>
        <dbReference type="ARBA" id="ARBA00022801"/>
    </source>
</evidence>
<dbReference type="RefSeq" id="WP_092859217.1">
    <property type="nucleotide sequence ID" value="NZ_FOQH01000003.1"/>
</dbReference>
<dbReference type="InterPro" id="IPR051021">
    <property type="entry name" value="Mito_Ser/Thr_phosphatase"/>
</dbReference>
<keyword evidence="1" id="KW-0378">Hydrolase</keyword>
<dbReference type="SMART" id="SM00855">
    <property type="entry name" value="PGAM"/>
    <property type="match status" value="1"/>
</dbReference>
<dbReference type="AlphaFoldDB" id="A0A1I3EL60"/>